<comment type="caution">
    <text evidence="9">The sequence shown here is derived from an EMBL/GenBank/DDBJ whole genome shotgun (WGS) entry which is preliminary data.</text>
</comment>
<dbReference type="OrthoDB" id="754047at2759"/>
<keyword evidence="4 7" id="KW-0812">Transmembrane</keyword>
<feature type="transmembrane region" description="Helical" evidence="7">
    <location>
        <begin position="198"/>
        <end position="217"/>
    </location>
</feature>
<evidence type="ECO:0000313" key="10">
    <source>
        <dbReference type="Proteomes" id="UP000649617"/>
    </source>
</evidence>
<feature type="signal peptide" evidence="8">
    <location>
        <begin position="1"/>
        <end position="19"/>
    </location>
</feature>
<dbReference type="Proteomes" id="UP000649617">
    <property type="component" value="Unassembled WGS sequence"/>
</dbReference>
<dbReference type="GO" id="GO:0016020">
    <property type="term" value="C:membrane"/>
    <property type="evidence" value="ECO:0007669"/>
    <property type="project" value="UniProtKB-SubCell"/>
</dbReference>
<keyword evidence="10" id="KW-1185">Reference proteome</keyword>
<evidence type="ECO:0000256" key="6">
    <source>
        <dbReference type="ARBA" id="ARBA00023136"/>
    </source>
</evidence>
<evidence type="ECO:0000313" key="9">
    <source>
        <dbReference type="EMBL" id="CAE7732688.1"/>
    </source>
</evidence>
<feature type="transmembrane region" description="Helical" evidence="7">
    <location>
        <begin position="381"/>
        <end position="401"/>
    </location>
</feature>
<organism evidence="9 10">
    <name type="scientific">Symbiodinium pilosum</name>
    <name type="common">Dinoflagellate</name>
    <dbReference type="NCBI Taxonomy" id="2952"/>
    <lineage>
        <taxon>Eukaryota</taxon>
        <taxon>Sar</taxon>
        <taxon>Alveolata</taxon>
        <taxon>Dinophyceae</taxon>
        <taxon>Suessiales</taxon>
        <taxon>Symbiodiniaceae</taxon>
        <taxon>Symbiodinium</taxon>
    </lineage>
</organism>
<evidence type="ECO:0000256" key="1">
    <source>
        <dbReference type="ARBA" id="ARBA00004141"/>
    </source>
</evidence>
<keyword evidence="8" id="KW-0732">Signal</keyword>
<protein>
    <submittedName>
        <fullName evidence="9">Uncharacterized protein</fullName>
    </submittedName>
</protein>
<evidence type="ECO:0000256" key="8">
    <source>
        <dbReference type="SAM" id="SignalP"/>
    </source>
</evidence>
<feature type="transmembrane region" description="Helical" evidence="7">
    <location>
        <begin position="152"/>
        <end position="177"/>
    </location>
</feature>
<evidence type="ECO:0000256" key="3">
    <source>
        <dbReference type="ARBA" id="ARBA00022448"/>
    </source>
</evidence>
<keyword evidence="6 7" id="KW-0472">Membrane</keyword>
<comment type="similarity">
    <text evidence="2">Belongs to the major facilitator superfamily. Folate-biopterin transporter (TC 2.A.71) family.</text>
</comment>
<dbReference type="InterPro" id="IPR039309">
    <property type="entry name" value="BT1"/>
</dbReference>
<keyword evidence="5 7" id="KW-1133">Transmembrane helix</keyword>
<dbReference type="PANTHER" id="PTHR31585">
    <property type="entry name" value="FOLATE-BIOPTERIN TRANSPORTER 1, CHLOROPLASTIC"/>
    <property type="match status" value="1"/>
</dbReference>
<proteinExistence type="inferred from homology"/>
<feature type="transmembrane region" description="Helical" evidence="7">
    <location>
        <begin position="28"/>
        <end position="45"/>
    </location>
</feature>
<comment type="subcellular location">
    <subcellularLocation>
        <location evidence="1">Membrane</location>
        <topology evidence="1">Multi-pass membrane protein</topology>
    </subcellularLocation>
</comment>
<keyword evidence="3" id="KW-0813">Transport</keyword>
<evidence type="ECO:0000256" key="5">
    <source>
        <dbReference type="ARBA" id="ARBA00022989"/>
    </source>
</evidence>
<feature type="transmembrane region" description="Helical" evidence="7">
    <location>
        <begin position="421"/>
        <end position="443"/>
    </location>
</feature>
<dbReference type="EMBL" id="CAJNIZ010045864">
    <property type="protein sequence ID" value="CAE7732688.1"/>
    <property type="molecule type" value="Genomic_DNA"/>
</dbReference>
<feature type="transmembrane region" description="Helical" evidence="7">
    <location>
        <begin position="122"/>
        <end position="140"/>
    </location>
</feature>
<accession>A0A812XK69</accession>
<feature type="transmembrane region" description="Helical" evidence="7">
    <location>
        <begin position="79"/>
        <end position="101"/>
    </location>
</feature>
<feature type="chain" id="PRO_5032890172" evidence="8">
    <location>
        <begin position="20"/>
        <end position="463"/>
    </location>
</feature>
<name>A0A812XK69_SYMPI</name>
<sequence>MRLHQVLLLPLGILHDCLPIQGYKRKPYFVASWFVCGGALLAMSMRPLPPPYYCRQPNGDYDMHLPPCNPGIHAEKNWYVFPLCVLVAGVQMGVVAGEGLLLQYSKSEPVAFRGQMKAEFTIVTMAGSVTSSAVIGIFMNGKEYLGTFDWGLSFNGLMTVCLVITALMIPISLLCVYEPKRMGQPSCRTHFQSSWKLVKNRGVSSVLLFAFVNQFFASISTTAAPMVRSQWAGVKVLQQQLFLIGSTVMMMVATWIYKVCLLQTSWRKALMVAIVTVTLCDAVPTFLAVFGIVRDQYFYLGEEVVGAVPSTALALVTNLMIIELSEPGLEGLCYGLIGTLMNASQPVSTALSNQLFGLFRPSLSELQNYIADTLSFRATVAWSYVLTYVASLLGMCALPLIPRQKSDAQKWKKESRSSPILASFVLAIPSLSLPYGVTVLLLASQPQTACLRWVGGPGCQHFT</sequence>
<reference evidence="9" key="1">
    <citation type="submission" date="2021-02" db="EMBL/GenBank/DDBJ databases">
        <authorList>
            <person name="Dougan E. K."/>
            <person name="Rhodes N."/>
            <person name="Thang M."/>
            <person name="Chan C."/>
        </authorList>
    </citation>
    <scope>NUCLEOTIDE SEQUENCE</scope>
</reference>
<evidence type="ECO:0000256" key="7">
    <source>
        <dbReference type="SAM" id="Phobius"/>
    </source>
</evidence>
<dbReference type="SUPFAM" id="SSF103473">
    <property type="entry name" value="MFS general substrate transporter"/>
    <property type="match status" value="1"/>
</dbReference>
<dbReference type="InterPro" id="IPR036259">
    <property type="entry name" value="MFS_trans_sf"/>
</dbReference>
<gene>
    <name evidence="9" type="ORF">SPIL2461_LOCUS21048</name>
</gene>
<evidence type="ECO:0000256" key="4">
    <source>
        <dbReference type="ARBA" id="ARBA00022692"/>
    </source>
</evidence>
<evidence type="ECO:0000256" key="2">
    <source>
        <dbReference type="ARBA" id="ARBA00007015"/>
    </source>
</evidence>
<dbReference type="AlphaFoldDB" id="A0A812XK69"/>
<feature type="transmembrane region" description="Helical" evidence="7">
    <location>
        <begin position="269"/>
        <end position="293"/>
    </location>
</feature>
<dbReference type="PANTHER" id="PTHR31585:SF5">
    <property type="entry name" value="RNA-BINDING S4 DOMAIN-CONTAINING PROTEIN"/>
    <property type="match status" value="1"/>
</dbReference>
<feature type="transmembrane region" description="Helical" evidence="7">
    <location>
        <begin position="237"/>
        <end position="257"/>
    </location>
</feature>